<dbReference type="PANTHER" id="PTHR22749:SF6">
    <property type="entry name" value="RIBOFLAVIN KINASE"/>
    <property type="match status" value="1"/>
</dbReference>
<comment type="pathway">
    <text evidence="1">Cofactor biosynthesis; FMN biosynthesis; FMN from riboflavin (ATP route): step 1/1.</text>
</comment>
<dbReference type="Proteomes" id="UP000838756">
    <property type="component" value="Unassembled WGS sequence"/>
</dbReference>
<dbReference type="SMART" id="SM00904">
    <property type="entry name" value="Flavokinase"/>
    <property type="match status" value="1"/>
</dbReference>
<keyword evidence="6" id="KW-0547">Nucleotide-binding</keyword>
<keyword evidence="3" id="KW-0285">Flavoprotein</keyword>
<comment type="caution">
    <text evidence="9">The sequence shown here is derived from an EMBL/GenBank/DDBJ whole genome shotgun (WGS) entry which is preliminary data.</text>
</comment>
<evidence type="ECO:0000256" key="6">
    <source>
        <dbReference type="ARBA" id="ARBA00022741"/>
    </source>
</evidence>
<name>A0A8S4S3I7_9NEOP</name>
<dbReference type="GO" id="GO:0005739">
    <property type="term" value="C:mitochondrion"/>
    <property type="evidence" value="ECO:0007669"/>
    <property type="project" value="TreeGrafter"/>
</dbReference>
<keyword evidence="7" id="KW-0067">ATP-binding</keyword>
<evidence type="ECO:0000313" key="10">
    <source>
        <dbReference type="Proteomes" id="UP000838756"/>
    </source>
</evidence>
<keyword evidence="10" id="KW-1185">Reference proteome</keyword>
<evidence type="ECO:0000259" key="8">
    <source>
        <dbReference type="SMART" id="SM00904"/>
    </source>
</evidence>
<dbReference type="SUPFAM" id="SSF82114">
    <property type="entry name" value="Riboflavin kinase-like"/>
    <property type="match status" value="1"/>
</dbReference>
<dbReference type="OrthoDB" id="276388at2759"/>
<dbReference type="GO" id="GO:0008531">
    <property type="term" value="F:riboflavin kinase activity"/>
    <property type="evidence" value="ECO:0007669"/>
    <property type="project" value="UniProtKB-EC"/>
</dbReference>
<keyword evidence="5" id="KW-0808">Transferase</keyword>
<dbReference type="InterPro" id="IPR023468">
    <property type="entry name" value="Riboflavin_kinase"/>
</dbReference>
<dbReference type="InterPro" id="IPR023465">
    <property type="entry name" value="Riboflavin_kinase_dom_sf"/>
</dbReference>
<evidence type="ECO:0000256" key="5">
    <source>
        <dbReference type="ARBA" id="ARBA00022679"/>
    </source>
</evidence>
<dbReference type="InterPro" id="IPR015865">
    <property type="entry name" value="Riboflavin_kinase_bac/euk"/>
</dbReference>
<evidence type="ECO:0000256" key="3">
    <source>
        <dbReference type="ARBA" id="ARBA00022630"/>
    </source>
</evidence>
<feature type="domain" description="Riboflavin kinase" evidence="8">
    <location>
        <begin position="3"/>
        <end position="133"/>
    </location>
</feature>
<organism evidence="9 10">
    <name type="scientific">Pararge aegeria aegeria</name>
    <dbReference type="NCBI Taxonomy" id="348720"/>
    <lineage>
        <taxon>Eukaryota</taxon>
        <taxon>Metazoa</taxon>
        <taxon>Ecdysozoa</taxon>
        <taxon>Arthropoda</taxon>
        <taxon>Hexapoda</taxon>
        <taxon>Insecta</taxon>
        <taxon>Pterygota</taxon>
        <taxon>Neoptera</taxon>
        <taxon>Endopterygota</taxon>
        <taxon>Lepidoptera</taxon>
        <taxon>Glossata</taxon>
        <taxon>Ditrysia</taxon>
        <taxon>Papilionoidea</taxon>
        <taxon>Nymphalidae</taxon>
        <taxon>Satyrinae</taxon>
        <taxon>Satyrini</taxon>
        <taxon>Parargina</taxon>
        <taxon>Pararge</taxon>
    </lineage>
</organism>
<evidence type="ECO:0000313" key="9">
    <source>
        <dbReference type="EMBL" id="CAH2245931.1"/>
    </source>
</evidence>
<dbReference type="GO" id="GO:0009398">
    <property type="term" value="P:FMN biosynthetic process"/>
    <property type="evidence" value="ECO:0007669"/>
    <property type="project" value="TreeGrafter"/>
</dbReference>
<sequence>MSLSCLPLFLKGEVVKGFGRGSKDLGCPTANYSREVVQTLPKDLKPGVYYGWAKVNSTPVQKMVANVGWCPFYQNQELSVETHVMHDFGRDFYGSNLKICMVGYLRPEMNFNSVDSLIETIKNDIKNADELLDVPEAIKLKDHDFFTDQ</sequence>
<dbReference type="EMBL" id="CAKXAJ010025920">
    <property type="protein sequence ID" value="CAH2245931.1"/>
    <property type="molecule type" value="Genomic_DNA"/>
</dbReference>
<evidence type="ECO:0000256" key="7">
    <source>
        <dbReference type="ARBA" id="ARBA00022840"/>
    </source>
</evidence>
<dbReference type="PANTHER" id="PTHR22749">
    <property type="entry name" value="RIBOFLAVIN KINASE/FMN ADENYLYLTRANSFERASE"/>
    <property type="match status" value="1"/>
</dbReference>
<gene>
    <name evidence="9" type="primary">jg27798</name>
    <name evidence="9" type="ORF">PAEG_LOCUS21246</name>
</gene>
<dbReference type="Pfam" id="PF01687">
    <property type="entry name" value="Flavokinase"/>
    <property type="match status" value="1"/>
</dbReference>
<dbReference type="Gene3D" id="2.40.30.30">
    <property type="entry name" value="Riboflavin kinase-like"/>
    <property type="match status" value="1"/>
</dbReference>
<evidence type="ECO:0000256" key="4">
    <source>
        <dbReference type="ARBA" id="ARBA00022643"/>
    </source>
</evidence>
<proteinExistence type="predicted"/>
<evidence type="ECO:0000256" key="2">
    <source>
        <dbReference type="ARBA" id="ARBA00012105"/>
    </source>
</evidence>
<dbReference type="AlphaFoldDB" id="A0A8S4S3I7"/>
<dbReference type="EC" id="2.7.1.26" evidence="2"/>
<protein>
    <recommendedName>
        <fullName evidence="2">riboflavin kinase</fullName>
        <ecNumber evidence="2">2.7.1.26</ecNumber>
    </recommendedName>
</protein>
<evidence type="ECO:0000256" key="1">
    <source>
        <dbReference type="ARBA" id="ARBA00005201"/>
    </source>
</evidence>
<keyword evidence="4" id="KW-0288">FMN</keyword>
<dbReference type="GO" id="GO:0005524">
    <property type="term" value="F:ATP binding"/>
    <property type="evidence" value="ECO:0007669"/>
    <property type="project" value="UniProtKB-KW"/>
</dbReference>
<reference evidence="9" key="1">
    <citation type="submission" date="2022-03" db="EMBL/GenBank/DDBJ databases">
        <authorList>
            <person name="Lindestad O."/>
        </authorList>
    </citation>
    <scope>NUCLEOTIDE SEQUENCE</scope>
</reference>
<accession>A0A8S4S3I7</accession>
<dbReference type="GO" id="GO:0009231">
    <property type="term" value="P:riboflavin biosynthetic process"/>
    <property type="evidence" value="ECO:0007669"/>
    <property type="project" value="InterPro"/>
</dbReference>